<dbReference type="InterPro" id="IPR036426">
    <property type="entry name" value="Bulb-type_lectin_dom_sf"/>
</dbReference>
<name>A0AAP0PNH8_9MAGN</name>
<feature type="chain" id="PRO_5042944304" description="Bulb-type lectin domain-containing protein" evidence="4">
    <location>
        <begin position="27"/>
        <end position="443"/>
    </location>
</feature>
<dbReference type="Gene3D" id="2.90.10.10">
    <property type="entry name" value="Bulb-type lectin domain"/>
    <property type="match status" value="1"/>
</dbReference>
<feature type="signal peptide" evidence="4">
    <location>
        <begin position="1"/>
        <end position="26"/>
    </location>
</feature>
<dbReference type="InterPro" id="IPR000858">
    <property type="entry name" value="S_locus_glycoprot_dom"/>
</dbReference>
<dbReference type="Pfam" id="PF01453">
    <property type="entry name" value="B_lectin"/>
    <property type="match status" value="1"/>
</dbReference>
<evidence type="ECO:0000313" key="7">
    <source>
        <dbReference type="Proteomes" id="UP001420932"/>
    </source>
</evidence>
<evidence type="ECO:0000256" key="2">
    <source>
        <dbReference type="ARBA" id="ARBA00022729"/>
    </source>
</evidence>
<gene>
    <name evidence="6" type="ORF">Syun_008841</name>
</gene>
<dbReference type="Pfam" id="PF00954">
    <property type="entry name" value="S_locus_glycop"/>
    <property type="match status" value="1"/>
</dbReference>
<comment type="caution">
    <text evidence="6">The sequence shown here is derived from an EMBL/GenBank/DDBJ whole genome shotgun (WGS) entry which is preliminary data.</text>
</comment>
<dbReference type="InterPro" id="IPR001480">
    <property type="entry name" value="Bulb-type_lectin_dom"/>
</dbReference>
<protein>
    <recommendedName>
        <fullName evidence="5">Bulb-type lectin domain-containing protein</fullName>
    </recommendedName>
</protein>
<keyword evidence="7" id="KW-1185">Reference proteome</keyword>
<dbReference type="AlphaFoldDB" id="A0AAP0PNH8"/>
<dbReference type="InterPro" id="IPR035446">
    <property type="entry name" value="SLSG/EP1"/>
</dbReference>
<dbReference type="GO" id="GO:0048544">
    <property type="term" value="P:recognition of pollen"/>
    <property type="evidence" value="ECO:0007669"/>
    <property type="project" value="InterPro"/>
</dbReference>
<dbReference type="SMART" id="SM00108">
    <property type="entry name" value="B_lectin"/>
    <property type="match status" value="1"/>
</dbReference>
<dbReference type="Proteomes" id="UP001420932">
    <property type="component" value="Unassembled WGS sequence"/>
</dbReference>
<evidence type="ECO:0000259" key="5">
    <source>
        <dbReference type="PROSITE" id="PS50927"/>
    </source>
</evidence>
<dbReference type="SUPFAM" id="SSF51110">
    <property type="entry name" value="alpha-D-mannose-specific plant lectins"/>
    <property type="match status" value="1"/>
</dbReference>
<dbReference type="PANTHER" id="PTHR32444">
    <property type="entry name" value="BULB-TYPE LECTIN DOMAIN-CONTAINING PROTEIN"/>
    <property type="match status" value="1"/>
</dbReference>
<keyword evidence="2 4" id="KW-0732">Signal</keyword>
<dbReference type="PANTHER" id="PTHR32444:SF10">
    <property type="entry name" value="CURCULIN-LIKE (MANNOSE-BINDING) LECTIN FAMILY PROTEIN-RELATED"/>
    <property type="match status" value="1"/>
</dbReference>
<comment type="function">
    <text evidence="1">Involved in sporophytic self-incompatibility system (the inability of flowering plants to achieve self-fertilization).</text>
</comment>
<organism evidence="6 7">
    <name type="scientific">Stephania yunnanensis</name>
    <dbReference type="NCBI Taxonomy" id="152371"/>
    <lineage>
        <taxon>Eukaryota</taxon>
        <taxon>Viridiplantae</taxon>
        <taxon>Streptophyta</taxon>
        <taxon>Embryophyta</taxon>
        <taxon>Tracheophyta</taxon>
        <taxon>Spermatophyta</taxon>
        <taxon>Magnoliopsida</taxon>
        <taxon>Ranunculales</taxon>
        <taxon>Menispermaceae</taxon>
        <taxon>Menispermoideae</taxon>
        <taxon>Cissampelideae</taxon>
        <taxon>Stephania</taxon>
    </lineage>
</organism>
<dbReference type="EMBL" id="JBBNAF010000004">
    <property type="protein sequence ID" value="KAK9150532.1"/>
    <property type="molecule type" value="Genomic_DNA"/>
</dbReference>
<accession>A0AAP0PNH8</accession>
<evidence type="ECO:0000256" key="4">
    <source>
        <dbReference type="SAM" id="SignalP"/>
    </source>
</evidence>
<proteinExistence type="predicted"/>
<dbReference type="CDD" id="cd00028">
    <property type="entry name" value="B_lectin"/>
    <property type="match status" value="1"/>
</dbReference>
<feature type="domain" description="Bulb-type lectin" evidence="5">
    <location>
        <begin position="45"/>
        <end position="165"/>
    </location>
</feature>
<sequence length="443" mass="49992">MSNLLTPSLIFTTLLIFLSITTLTQSIVPPSKTFRVINSGPLDDFGPEYRGTTYRYSTLNLKSFPFSLCFYNTTNNAFTLGLLMGSVDNESILRFVWDANRRRPVRENAILTFARDGNLVLRDVDGRIAWQTNTANKGVVGLKLLPNGNLVLYNSKNRYVWQSFNYPTDTLLVGQSLRPNGPNKLIARRSTRDQSNGLYSYVLQGTKLTLYYHTKNSPKPLSYYSQDIIGPPLSRVLFTSTLQENKTDTYELKYDFFVNNSRVSSGVLAPQIMYDTTLSMHRLDYDGNLRIYTYNDKIDTHAWEVTYSAFGERGVFDACDLPSTCGALGVCDANRCVGCPTEKGLVPWREGCKPPKLPPCRVGGANDVEYYKVVGVEHSFILDAYGDRNTTMEECRGMCSKDCGCLGFFYWEDFPTCYLAPELGTLRRAQNKAHVGYIKKAKK</sequence>
<dbReference type="PROSITE" id="PS50927">
    <property type="entry name" value="BULB_LECTIN"/>
    <property type="match status" value="1"/>
</dbReference>
<dbReference type="PIRSF" id="PIRSF002686">
    <property type="entry name" value="SLG"/>
    <property type="match status" value="1"/>
</dbReference>
<evidence type="ECO:0000256" key="3">
    <source>
        <dbReference type="ARBA" id="ARBA00023157"/>
    </source>
</evidence>
<reference evidence="6 7" key="1">
    <citation type="submission" date="2024-01" db="EMBL/GenBank/DDBJ databases">
        <title>Genome assemblies of Stephania.</title>
        <authorList>
            <person name="Yang L."/>
        </authorList>
    </citation>
    <scope>NUCLEOTIDE SEQUENCE [LARGE SCALE GENOMIC DNA]</scope>
    <source>
        <strain evidence="6">YNDBR</strain>
        <tissue evidence="6">Leaf</tissue>
    </source>
</reference>
<evidence type="ECO:0000313" key="6">
    <source>
        <dbReference type="EMBL" id="KAK9150532.1"/>
    </source>
</evidence>
<keyword evidence="3" id="KW-1015">Disulfide bond</keyword>
<evidence type="ECO:0000256" key="1">
    <source>
        <dbReference type="ARBA" id="ARBA00003061"/>
    </source>
</evidence>